<accession>A0A0B5A390</accession>
<organism evidence="1 2">
    <name type="scientific">Mycobacterium phage Cosmo</name>
    <dbReference type="NCBI Taxonomy" id="1567467"/>
    <lineage>
        <taxon>Viruses</taxon>
        <taxon>Duplodnaviria</taxon>
        <taxon>Heunggongvirae</taxon>
        <taxon>Uroviricota</taxon>
        <taxon>Caudoviricetes</taxon>
        <taxon>Vilmaviridae</taxon>
        <taxon>Wildcatvirus</taxon>
        <taxon>Wildcatvirus wildcat</taxon>
        <taxon>Mycobacterium virus Wildcat</taxon>
    </lineage>
</organism>
<evidence type="ECO:0000313" key="1">
    <source>
        <dbReference type="EMBL" id="AJD82140.1"/>
    </source>
</evidence>
<evidence type="ECO:0000313" key="2">
    <source>
        <dbReference type="Proteomes" id="UP000031718"/>
    </source>
</evidence>
<evidence type="ECO:0008006" key="3">
    <source>
        <dbReference type="Google" id="ProtNLM"/>
    </source>
</evidence>
<gene>
    <name evidence="1" type="primary">68</name>
    <name evidence="1" type="ORF">COSMO_68</name>
</gene>
<dbReference type="Proteomes" id="UP000031718">
    <property type="component" value="Segment"/>
</dbReference>
<dbReference type="EMBL" id="KP027195">
    <property type="protein sequence ID" value="AJD82140.1"/>
    <property type="molecule type" value="Genomic_DNA"/>
</dbReference>
<reference evidence="1 2" key="1">
    <citation type="submission" date="2014-10" db="EMBL/GenBank/DDBJ databases">
        <authorList>
            <person name="Mackenzie J."/>
            <person name="Lekholoane M."/>
            <person name="Leqhaoe R."/>
            <person name="Mcunu Z."/>
            <person name="Mzobe Z."/>
            <person name="Rodel H."/>
            <person name="Seagreen C."/>
            <person name="Mazeka N."/>
            <person name="Larsen M.H."/>
            <person name="Rubin E.J."/>
            <person name="Russell D.A."/>
            <person name="Guerrero C.A."/>
            <person name="Bowman C.A."/>
            <person name="Jacobs-Sera D."/>
            <person name="Hendrix R.W."/>
            <person name="Hatfull G.F."/>
        </authorList>
    </citation>
    <scope>NUCLEOTIDE SEQUENCE [LARGE SCALE GENOMIC DNA]</scope>
</reference>
<proteinExistence type="predicted"/>
<name>A0A0B5A390_9CAUD</name>
<sequence length="301" mass="34853">MTDYNIPREDNKWRRPLLYPPNGDKRVAYSRPSTLAKDIDSKDGLIPWEQTMVAMGLAKSKYLYNRVQGILARGGSWDTDKAEFKSIMDDAKNAAQWKAQADRGTSIHDLTDAAERGILDWRYVDDDLKPVIESYMEDIVPHFTYLATECFVAIDKPIEIPGKRKSVLRAAGSVDRVCEFDGKRYIVDVKSGRDDMFRTSVCGQLYLYSRGWLYRDDLVHANSEITWADWRYDGVNPSARAELGVEQDRAIMLQAPKVPDRDGTWRWKTFWIPLDRGEQVIMAGQYMRKARYIPEFKRVEF</sequence>
<protein>
    <recommendedName>
        <fullName evidence="3">Exonuclease</fullName>
    </recommendedName>
</protein>